<dbReference type="AlphaFoldDB" id="A0A1Q8YBJ9"/>
<reference evidence="1 2" key="1">
    <citation type="submission" date="2017-01" db="EMBL/GenBank/DDBJ databases">
        <title>Genome sequence of Rhodoferax antarcticus ANT.BR, a psychrophilic purple nonsulfur bacterium from an Antarctic microbial mat.</title>
        <authorList>
            <person name="Baker J."/>
            <person name="Riester C."/>
            <person name="Skinner B."/>
            <person name="Newell A."/>
            <person name="Swingley W."/>
            <person name="Madigan M."/>
            <person name="Jung D."/>
            <person name="Asao M."/>
            <person name="Chen M."/>
            <person name="Loughlin P."/>
            <person name="Pan H."/>
            <person name="Lin S."/>
            <person name="Li N."/>
            <person name="Shaw J."/>
            <person name="Prado M."/>
            <person name="Sherman C."/>
            <person name="Li X."/>
            <person name="Tang J."/>
            <person name="Blankenship R."/>
            <person name="Zhao T."/>
            <person name="Touchman J."/>
            <person name="Sattley M."/>
        </authorList>
    </citation>
    <scope>NUCLEOTIDE SEQUENCE [LARGE SCALE GENOMIC DNA]</scope>
    <source>
        <strain evidence="1 2">ANT.BR</strain>
    </source>
</reference>
<evidence type="ECO:0000313" key="1">
    <source>
        <dbReference type="EMBL" id="OLP05414.1"/>
    </source>
</evidence>
<organism evidence="1 2">
    <name type="scientific">Rhodoferax antarcticus ANT.BR</name>
    <dbReference type="NCBI Taxonomy" id="1111071"/>
    <lineage>
        <taxon>Bacteria</taxon>
        <taxon>Pseudomonadati</taxon>
        <taxon>Pseudomonadota</taxon>
        <taxon>Betaproteobacteria</taxon>
        <taxon>Burkholderiales</taxon>
        <taxon>Comamonadaceae</taxon>
        <taxon>Rhodoferax</taxon>
    </lineage>
</organism>
<dbReference type="Proteomes" id="UP000185911">
    <property type="component" value="Unassembled WGS sequence"/>
</dbReference>
<gene>
    <name evidence="1" type="ORF">BLL52_3543</name>
</gene>
<keyword evidence="2" id="KW-1185">Reference proteome</keyword>
<evidence type="ECO:0000313" key="2">
    <source>
        <dbReference type="Proteomes" id="UP000185911"/>
    </source>
</evidence>
<proteinExistence type="predicted"/>
<protein>
    <submittedName>
        <fullName evidence="1">Putative membrane protein</fullName>
    </submittedName>
</protein>
<dbReference type="EMBL" id="MSYM01000017">
    <property type="protein sequence ID" value="OLP05414.1"/>
    <property type="molecule type" value="Genomic_DNA"/>
</dbReference>
<name>A0A1Q8YBJ9_9BURK</name>
<comment type="caution">
    <text evidence="1">The sequence shown here is derived from an EMBL/GenBank/DDBJ whole genome shotgun (WGS) entry which is preliminary data.</text>
</comment>
<accession>A0A1Q8YBJ9</accession>
<sequence length="43" mass="4782">MFMRIFTKLMLTAAALGVLAAVFSFYGHGDFVMSMANQVWGCF</sequence>